<protein>
    <recommendedName>
        <fullName evidence="4">SbsC C-terminal domain-containing protein</fullName>
    </recommendedName>
</protein>
<evidence type="ECO:0000256" key="2">
    <source>
        <dbReference type="SAM" id="SignalP"/>
    </source>
</evidence>
<sequence>MSKRILFFLCFLLALPPSLATAKEALPLEKTILQQHLTQLELERNLQLLKLDESKLNRDLAELELEAKKQELTISSKRKHAGKVARAYYMGKRNDLLTLLFSADDFNQVLTSARLLEIIFTSDMKKLESFQLELARANDLSLQKQGQLKKIRELRQMHEKRLADMIAIKLLKEENLQKLPDSSSVEALMENLIKDWRSRGLPVFQDFFGVLARVMQDLPQLITPDHIQSEGLFTHKLTITEEEFNKFLLSKDPIFQHAYFSFDHNQLEVVGNYNQVNLKIIGSYEVVSPTELRFHINKLMFDGYDLPESTAEEMAKEYDLSFYPALINPNIHVQEATLNEHKLQIKVKFNIL</sequence>
<dbReference type="AlphaFoldDB" id="A0A0F7BZZ9"/>
<feature type="coiled-coil region" evidence="1">
    <location>
        <begin position="46"/>
        <end position="80"/>
    </location>
</feature>
<keyword evidence="2" id="KW-0732">Signal</keyword>
<reference evidence="3" key="1">
    <citation type="submission" date="2015-03" db="EMBL/GenBank/DDBJ databases">
        <title>MIGS Cultured Bacterial/Archaeal sample from Brevibacillus laterosporus.</title>
        <authorList>
            <person name="Zeng D."/>
            <person name="Zhu L."/>
            <person name="Dong G."/>
            <person name="Ye W."/>
            <person name="Ren D."/>
            <person name="Wu L."/>
            <person name="Xu J."/>
            <person name="Li G."/>
            <person name="Guo L."/>
        </authorList>
    </citation>
    <scope>NUCLEOTIDE SEQUENCE</scope>
    <source>
        <strain evidence="3">B9</strain>
    </source>
</reference>
<evidence type="ECO:0000313" key="3">
    <source>
        <dbReference type="EMBL" id="AKF94364.1"/>
    </source>
</evidence>
<name>A0A0F7BZZ9_BRELA</name>
<organism evidence="3">
    <name type="scientific">Brevibacillus laterosporus</name>
    <name type="common">Bacillus laterosporus</name>
    <dbReference type="NCBI Taxonomy" id="1465"/>
    <lineage>
        <taxon>Bacteria</taxon>
        <taxon>Bacillati</taxon>
        <taxon>Bacillota</taxon>
        <taxon>Bacilli</taxon>
        <taxon>Bacillales</taxon>
        <taxon>Paenibacillaceae</taxon>
        <taxon>Brevibacillus</taxon>
    </lineage>
</organism>
<evidence type="ECO:0008006" key="4">
    <source>
        <dbReference type="Google" id="ProtNLM"/>
    </source>
</evidence>
<dbReference type="Gene3D" id="6.10.250.3150">
    <property type="match status" value="1"/>
</dbReference>
<evidence type="ECO:0000256" key="1">
    <source>
        <dbReference type="SAM" id="Coils"/>
    </source>
</evidence>
<feature type="signal peptide" evidence="2">
    <location>
        <begin position="1"/>
        <end position="22"/>
    </location>
</feature>
<accession>A0A0F7BZZ9</accession>
<dbReference type="EMBL" id="CP011074">
    <property type="protein sequence ID" value="AKF94364.1"/>
    <property type="molecule type" value="Genomic_DNA"/>
</dbReference>
<feature type="chain" id="PRO_5002514063" description="SbsC C-terminal domain-containing protein" evidence="2">
    <location>
        <begin position="23"/>
        <end position="352"/>
    </location>
</feature>
<proteinExistence type="predicted"/>
<keyword evidence="1" id="KW-0175">Coiled coil</keyword>
<gene>
    <name evidence="3" type="ORF">EX87_12495</name>
</gene>